<comment type="caution">
    <text evidence="3">The sequence shown here is derived from an EMBL/GenBank/DDBJ whole genome shotgun (WGS) entry which is preliminary data.</text>
</comment>
<evidence type="ECO:0000313" key="3">
    <source>
        <dbReference type="EMBL" id="KAI7745051.1"/>
    </source>
</evidence>
<proteinExistence type="predicted"/>
<evidence type="ECO:0000256" key="1">
    <source>
        <dbReference type="SAM" id="MobiDB-lite"/>
    </source>
</evidence>
<name>A0AAD5CN61_AMBAR</name>
<dbReference type="Proteomes" id="UP001206925">
    <property type="component" value="Unassembled WGS sequence"/>
</dbReference>
<evidence type="ECO:0000313" key="4">
    <source>
        <dbReference type="Proteomes" id="UP001206925"/>
    </source>
</evidence>
<organism evidence="3 4">
    <name type="scientific">Ambrosia artemisiifolia</name>
    <name type="common">Common ragweed</name>
    <dbReference type="NCBI Taxonomy" id="4212"/>
    <lineage>
        <taxon>Eukaryota</taxon>
        <taxon>Viridiplantae</taxon>
        <taxon>Streptophyta</taxon>
        <taxon>Embryophyta</taxon>
        <taxon>Tracheophyta</taxon>
        <taxon>Spermatophyta</taxon>
        <taxon>Magnoliopsida</taxon>
        <taxon>eudicotyledons</taxon>
        <taxon>Gunneridae</taxon>
        <taxon>Pentapetalae</taxon>
        <taxon>asterids</taxon>
        <taxon>campanulids</taxon>
        <taxon>Asterales</taxon>
        <taxon>Asteraceae</taxon>
        <taxon>Asteroideae</taxon>
        <taxon>Heliantheae alliance</taxon>
        <taxon>Heliantheae</taxon>
        <taxon>Ambrosia</taxon>
    </lineage>
</organism>
<evidence type="ECO:0000256" key="2">
    <source>
        <dbReference type="SAM" id="Phobius"/>
    </source>
</evidence>
<dbReference type="PANTHER" id="PTHR10804:SF11">
    <property type="entry name" value="PROLIFERATION-ASSOCIATED PROTEIN 2G4"/>
    <property type="match status" value="1"/>
</dbReference>
<keyword evidence="2" id="KW-0472">Membrane</keyword>
<dbReference type="PANTHER" id="PTHR10804">
    <property type="entry name" value="PROTEASE FAMILY M24 METHIONYL AMINOPEPTIDASE, AMINOPEPTIDASE P"/>
    <property type="match status" value="1"/>
</dbReference>
<protein>
    <submittedName>
        <fullName evidence="3">Uncharacterized protein</fullName>
    </submittedName>
</protein>
<keyword evidence="2" id="KW-1133">Transmembrane helix</keyword>
<keyword evidence="4" id="KW-1185">Reference proteome</keyword>
<accession>A0AAD5CN61</accession>
<feature type="transmembrane region" description="Helical" evidence="2">
    <location>
        <begin position="22"/>
        <end position="39"/>
    </location>
</feature>
<reference evidence="3" key="1">
    <citation type="submission" date="2022-06" db="EMBL/GenBank/DDBJ databases">
        <title>Uncovering the hologenomic basis of an extraordinary plant invasion.</title>
        <authorList>
            <person name="Bieker V.C."/>
            <person name="Martin M.D."/>
            <person name="Gilbert T."/>
            <person name="Hodgins K."/>
            <person name="Battlay P."/>
            <person name="Petersen B."/>
            <person name="Wilson J."/>
        </authorList>
    </citation>
    <scope>NUCLEOTIDE SEQUENCE</scope>
    <source>
        <strain evidence="3">AA19_3_7</strain>
        <tissue evidence="3">Leaf</tissue>
    </source>
</reference>
<keyword evidence="2" id="KW-0812">Transmembrane</keyword>
<feature type="region of interest" description="Disordered" evidence="1">
    <location>
        <begin position="160"/>
        <end position="181"/>
    </location>
</feature>
<sequence length="203" mass="23005">MAQGAQTPQAHPLNLSGVATSSFFPVYQVGILLMFVVIFDQSYTIEYSHTCAYIMEQEMGKIISKGRGRPTKVGSLKAYNINYPCRLKRHDNYLNLLTSRKKTCKSPGAPGNFVAHIKFSILLIPNRSERITSHGLQEVQPTKTINYHPKTKAWLSLPVKTKEKGGGKKKKETGSEMRSGVQARRQFSNFFEQRFDIIVHRKD</sequence>
<dbReference type="AlphaFoldDB" id="A0AAD5CN61"/>
<dbReference type="InterPro" id="IPR047113">
    <property type="entry name" value="PA2G4/ARX1"/>
</dbReference>
<gene>
    <name evidence="3" type="ORF">M8C21_002252</name>
</gene>
<dbReference type="EMBL" id="JAMZMK010007373">
    <property type="protein sequence ID" value="KAI7745051.1"/>
    <property type="molecule type" value="Genomic_DNA"/>
</dbReference>